<dbReference type="EMBL" id="ML743552">
    <property type="protein sequence ID" value="KAE8143339.1"/>
    <property type="molecule type" value="Genomic_DNA"/>
</dbReference>
<protein>
    <submittedName>
        <fullName evidence="2">Uncharacterized protein</fullName>
    </submittedName>
</protein>
<gene>
    <name evidence="2" type="ORF">BDV38DRAFT_66002</name>
</gene>
<evidence type="ECO:0000313" key="2">
    <source>
        <dbReference type="EMBL" id="KAE8143339.1"/>
    </source>
</evidence>
<feature type="region of interest" description="Disordered" evidence="1">
    <location>
        <begin position="112"/>
        <end position="135"/>
    </location>
</feature>
<dbReference type="Proteomes" id="UP000325672">
    <property type="component" value="Unassembled WGS sequence"/>
</dbReference>
<name>A0A5N6TAZ5_ASPPS</name>
<reference evidence="2 3" key="1">
    <citation type="submission" date="2019-04" db="EMBL/GenBank/DDBJ databases">
        <title>Friends and foes A comparative genomics study of 23 Aspergillus species from section Flavi.</title>
        <authorList>
            <consortium name="DOE Joint Genome Institute"/>
            <person name="Kjaerbolling I."/>
            <person name="Vesth T."/>
            <person name="Frisvad J.C."/>
            <person name="Nybo J.L."/>
            <person name="Theobald S."/>
            <person name="Kildgaard S."/>
            <person name="Isbrandt T."/>
            <person name="Kuo A."/>
            <person name="Sato A."/>
            <person name="Lyhne E.K."/>
            <person name="Kogle M.E."/>
            <person name="Wiebenga A."/>
            <person name="Kun R.S."/>
            <person name="Lubbers R.J."/>
            <person name="Makela M.R."/>
            <person name="Barry K."/>
            <person name="Chovatia M."/>
            <person name="Clum A."/>
            <person name="Daum C."/>
            <person name="Haridas S."/>
            <person name="He G."/>
            <person name="LaButti K."/>
            <person name="Lipzen A."/>
            <person name="Mondo S."/>
            <person name="Riley R."/>
            <person name="Salamov A."/>
            <person name="Simmons B.A."/>
            <person name="Magnuson J.K."/>
            <person name="Henrissat B."/>
            <person name="Mortensen U.H."/>
            <person name="Larsen T.O."/>
            <person name="Devries R.P."/>
            <person name="Grigoriev I.V."/>
            <person name="Machida M."/>
            <person name="Baker S.E."/>
            <person name="Andersen M.R."/>
        </authorList>
    </citation>
    <scope>NUCLEOTIDE SEQUENCE [LARGE SCALE GENOMIC DNA]</scope>
    <source>
        <strain evidence="2 3">CBS 117625</strain>
    </source>
</reference>
<organism evidence="2 3">
    <name type="scientific">Aspergillus pseudotamarii</name>
    <dbReference type="NCBI Taxonomy" id="132259"/>
    <lineage>
        <taxon>Eukaryota</taxon>
        <taxon>Fungi</taxon>
        <taxon>Dikarya</taxon>
        <taxon>Ascomycota</taxon>
        <taxon>Pezizomycotina</taxon>
        <taxon>Eurotiomycetes</taxon>
        <taxon>Eurotiomycetidae</taxon>
        <taxon>Eurotiales</taxon>
        <taxon>Aspergillaceae</taxon>
        <taxon>Aspergillus</taxon>
        <taxon>Aspergillus subgen. Circumdati</taxon>
    </lineage>
</organism>
<proteinExistence type="predicted"/>
<evidence type="ECO:0000313" key="3">
    <source>
        <dbReference type="Proteomes" id="UP000325672"/>
    </source>
</evidence>
<keyword evidence="3" id="KW-1185">Reference proteome</keyword>
<accession>A0A5N6TAZ5</accession>
<dbReference type="GeneID" id="43647925"/>
<dbReference type="AlphaFoldDB" id="A0A5N6TAZ5"/>
<dbReference type="RefSeq" id="XP_031919402.1">
    <property type="nucleotide sequence ID" value="XM_032063715.1"/>
</dbReference>
<evidence type="ECO:0000256" key="1">
    <source>
        <dbReference type="SAM" id="MobiDB-lite"/>
    </source>
</evidence>
<sequence length="160" mass="18411">MQYAQSVTTRVTDIARYVTVLLSLLVTHDVPRRLPTPRCCRPALSGPRKLLNAPFPLYRIKYALELRLRSPLKIFTTPHWNSRCSFITTEDSSTSSAEHRWTNQYQSNDSTHYTSIPYTSSSSTSSSTPTTPQITHTRYNTFLPNRPQRICPHVWNNIKV</sequence>